<organism evidence="1 2">
    <name type="scientific">Geobacillus jurassicus</name>
    <dbReference type="NCBI Taxonomy" id="235932"/>
    <lineage>
        <taxon>Bacteria</taxon>
        <taxon>Bacillati</taxon>
        <taxon>Bacillota</taxon>
        <taxon>Bacilli</taxon>
        <taxon>Bacillales</taxon>
        <taxon>Anoxybacillaceae</taxon>
        <taxon>Geobacillus</taxon>
    </lineage>
</organism>
<gene>
    <name evidence="1" type="ORF">ACFFHQ_07750</name>
</gene>
<name>A0ABV6GSY8_9BACL</name>
<dbReference type="InterPro" id="IPR058930">
    <property type="entry name" value="YwzD"/>
</dbReference>
<reference evidence="1 2" key="1">
    <citation type="submission" date="2024-09" db="EMBL/GenBank/DDBJ databases">
        <authorList>
            <person name="Sun Q."/>
            <person name="Mori K."/>
        </authorList>
    </citation>
    <scope>NUCLEOTIDE SEQUENCE [LARGE SCALE GENOMIC DNA]</scope>
    <source>
        <strain evidence="1 2">CCM 7224</strain>
    </source>
</reference>
<dbReference type="RefSeq" id="WP_217994770.1">
    <property type="nucleotide sequence ID" value="NZ_JBHUHE010000001.1"/>
</dbReference>
<sequence length="53" mass="6083">MKANQRGLLETEQLKHILLEACQRGEMAVHMTAKDMVQELIRQLKQVFKDSGS</sequence>
<dbReference type="Proteomes" id="UP001589785">
    <property type="component" value="Unassembled WGS sequence"/>
</dbReference>
<proteinExistence type="predicted"/>
<evidence type="ECO:0008006" key="3">
    <source>
        <dbReference type="Google" id="ProtNLM"/>
    </source>
</evidence>
<comment type="caution">
    <text evidence="1">The sequence shown here is derived from an EMBL/GenBank/DDBJ whole genome shotgun (WGS) entry which is preliminary data.</text>
</comment>
<evidence type="ECO:0000313" key="1">
    <source>
        <dbReference type="EMBL" id="MFC0297333.1"/>
    </source>
</evidence>
<keyword evidence="2" id="KW-1185">Reference proteome</keyword>
<protein>
    <recommendedName>
        <fullName evidence="3">Sporulation protein</fullName>
    </recommendedName>
</protein>
<dbReference type="Pfam" id="PF26162">
    <property type="entry name" value="YwzD"/>
    <property type="match status" value="1"/>
</dbReference>
<evidence type="ECO:0000313" key="2">
    <source>
        <dbReference type="Proteomes" id="UP001589785"/>
    </source>
</evidence>
<accession>A0ABV6GSY8</accession>
<dbReference type="EMBL" id="JBHLVN010000032">
    <property type="protein sequence ID" value="MFC0297333.1"/>
    <property type="molecule type" value="Genomic_DNA"/>
</dbReference>